<dbReference type="GO" id="GO:0055085">
    <property type="term" value="P:transmembrane transport"/>
    <property type="evidence" value="ECO:0007669"/>
    <property type="project" value="InterPro"/>
</dbReference>
<dbReference type="OMA" id="WDLPELW"/>
<proteinExistence type="predicted"/>
<feature type="region of interest" description="Disordered" evidence="5">
    <location>
        <begin position="64"/>
        <end position="92"/>
    </location>
</feature>
<feature type="transmembrane region" description="Helical" evidence="6">
    <location>
        <begin position="461"/>
        <end position="482"/>
    </location>
</feature>
<feature type="transmembrane region" description="Helical" evidence="6">
    <location>
        <begin position="517"/>
        <end position="542"/>
    </location>
</feature>
<evidence type="ECO:0000256" key="3">
    <source>
        <dbReference type="ARBA" id="ARBA00022989"/>
    </source>
</evidence>
<evidence type="ECO:0000256" key="5">
    <source>
        <dbReference type="SAM" id="MobiDB-lite"/>
    </source>
</evidence>
<feature type="domain" description="SLC26A/SulP transporter" evidence="7">
    <location>
        <begin position="119"/>
        <end position="522"/>
    </location>
</feature>
<evidence type="ECO:0000313" key="8">
    <source>
        <dbReference type="EMBL" id="CAE8606564.1"/>
    </source>
</evidence>
<dbReference type="AlphaFoldDB" id="A0A813F524"/>
<accession>A0A813F524</accession>
<evidence type="ECO:0000256" key="2">
    <source>
        <dbReference type="ARBA" id="ARBA00022692"/>
    </source>
</evidence>
<name>A0A813F524_POLGL</name>
<dbReference type="GO" id="GO:0016020">
    <property type="term" value="C:membrane"/>
    <property type="evidence" value="ECO:0007669"/>
    <property type="project" value="UniProtKB-SubCell"/>
</dbReference>
<organism evidence="8 9">
    <name type="scientific">Polarella glacialis</name>
    <name type="common">Dinoflagellate</name>
    <dbReference type="NCBI Taxonomy" id="89957"/>
    <lineage>
        <taxon>Eukaryota</taxon>
        <taxon>Sar</taxon>
        <taxon>Alveolata</taxon>
        <taxon>Dinophyceae</taxon>
        <taxon>Suessiales</taxon>
        <taxon>Suessiaceae</taxon>
        <taxon>Polarella</taxon>
    </lineage>
</organism>
<feature type="non-terminal residue" evidence="8">
    <location>
        <position position="1"/>
    </location>
</feature>
<dbReference type="InterPro" id="IPR001902">
    <property type="entry name" value="SLC26A/SulP_fam"/>
</dbReference>
<evidence type="ECO:0000313" key="9">
    <source>
        <dbReference type="Proteomes" id="UP000654075"/>
    </source>
</evidence>
<dbReference type="OrthoDB" id="288203at2759"/>
<gene>
    <name evidence="8" type="ORF">PGLA1383_LOCUS24546</name>
</gene>
<feature type="transmembrane region" description="Helical" evidence="6">
    <location>
        <begin position="383"/>
        <end position="402"/>
    </location>
</feature>
<keyword evidence="9" id="KW-1185">Reference proteome</keyword>
<comment type="caution">
    <text evidence="8">The sequence shown here is derived from an EMBL/GenBank/DDBJ whole genome shotgun (WGS) entry which is preliminary data.</text>
</comment>
<comment type="subcellular location">
    <subcellularLocation>
        <location evidence="1">Membrane</location>
        <topology evidence="1">Multi-pass membrane protein</topology>
    </subcellularLocation>
</comment>
<dbReference type="Pfam" id="PF00916">
    <property type="entry name" value="Sulfate_transp"/>
    <property type="match status" value="1"/>
</dbReference>
<feature type="non-terminal residue" evidence="8">
    <location>
        <position position="545"/>
    </location>
</feature>
<evidence type="ECO:0000256" key="1">
    <source>
        <dbReference type="ARBA" id="ARBA00004141"/>
    </source>
</evidence>
<keyword evidence="3 6" id="KW-1133">Transmembrane helix</keyword>
<dbReference type="InterPro" id="IPR011547">
    <property type="entry name" value="SLC26A/SulP_dom"/>
</dbReference>
<feature type="transmembrane region" description="Helical" evidence="6">
    <location>
        <begin position="220"/>
        <end position="244"/>
    </location>
</feature>
<feature type="transmembrane region" description="Helical" evidence="6">
    <location>
        <begin position="488"/>
        <end position="510"/>
    </location>
</feature>
<feature type="transmembrane region" description="Helical" evidence="6">
    <location>
        <begin position="251"/>
        <end position="272"/>
    </location>
</feature>
<keyword evidence="4 6" id="KW-0472">Membrane</keyword>
<evidence type="ECO:0000259" key="7">
    <source>
        <dbReference type="Pfam" id="PF00916"/>
    </source>
</evidence>
<dbReference type="EMBL" id="CAJNNV010019455">
    <property type="protein sequence ID" value="CAE8606564.1"/>
    <property type="molecule type" value="Genomic_DNA"/>
</dbReference>
<feature type="transmembrane region" description="Helical" evidence="6">
    <location>
        <begin position="292"/>
        <end position="314"/>
    </location>
</feature>
<feature type="transmembrane region" description="Helical" evidence="6">
    <location>
        <begin position="326"/>
        <end position="345"/>
    </location>
</feature>
<sequence>DADSHDQQQQQQQHQVLLGKGTCCRPHDMSQDLSQQAAQVLLLRQKERSMRNCLSMIKCSGGAATSNLDSENDSDSEDEAPRGPPVKLRPKRKSQGRCFGIFPFLAAVRSSTGSSISIDVLAGLTVAVMTIPESMCYASIAGLPYILGLYASVTPQFVYAFLGQSRQLQVGPVAIVSLLLGDGLEGILSASQCPEWHLATEDPALRTPQHELCPEEFAKMAFLTSAMVGVILILACVFRLGFLLKFLGHPVISGFSSGAAIIIMISQLKNFLGAPVKNSGYPILTLKSAAESLVHVQPVTLGLGLLWTVGLISLRLLSQRNKKLRLLGAVGPLLSCIAGILLIRSCEQLQHIRGLEYVGTIKGGSFPPFSGCLLCIESDQIHVILRLASSIALMGFLEGFAVTQEFAKQLGYEAASRISTGQELFAVGAANLLGSVFSAYPCAGSISRSAVCNASGGTSQVAGFVAASALLAALLALCPLLYFLPKFALAAIVVSSVIKLVDFNVAVTLYKVKKNDFAMWFVSFGGTVVAGPMIGICMAVFLSLA</sequence>
<evidence type="ECO:0000256" key="4">
    <source>
        <dbReference type="ARBA" id="ARBA00023136"/>
    </source>
</evidence>
<reference evidence="8" key="1">
    <citation type="submission" date="2021-02" db="EMBL/GenBank/DDBJ databases">
        <authorList>
            <person name="Dougan E. K."/>
            <person name="Rhodes N."/>
            <person name="Thang M."/>
            <person name="Chan C."/>
        </authorList>
    </citation>
    <scope>NUCLEOTIDE SEQUENCE</scope>
</reference>
<dbReference type="Proteomes" id="UP000654075">
    <property type="component" value="Unassembled WGS sequence"/>
</dbReference>
<evidence type="ECO:0000256" key="6">
    <source>
        <dbReference type="SAM" id="Phobius"/>
    </source>
</evidence>
<keyword evidence="2 6" id="KW-0812">Transmembrane</keyword>
<protein>
    <recommendedName>
        <fullName evidence="7">SLC26A/SulP transporter domain-containing protein</fullName>
    </recommendedName>
</protein>
<feature type="transmembrane region" description="Helical" evidence="6">
    <location>
        <begin position="422"/>
        <end position="440"/>
    </location>
</feature>
<dbReference type="PANTHER" id="PTHR11814">
    <property type="entry name" value="SULFATE TRANSPORTER"/>
    <property type="match status" value="1"/>
</dbReference>